<keyword evidence="4 10" id="KW-0274">FAD</keyword>
<dbReference type="SUPFAM" id="SSF56645">
    <property type="entry name" value="Acyl-CoA dehydrogenase NM domain-like"/>
    <property type="match status" value="1"/>
</dbReference>
<evidence type="ECO:0000259" key="12">
    <source>
        <dbReference type="Pfam" id="PF02770"/>
    </source>
</evidence>
<comment type="catalytic activity">
    <reaction evidence="6">
        <text>3-(methylsulfanyl)propanoyl-CoA + oxidized [electron-transfer flavoprotein] + H(+) = 3-(methylsulfanyl)acryloyl-CoA + reduced [electron-transfer flavoprotein]</text>
        <dbReference type="Rhea" id="RHEA:52612"/>
        <dbReference type="Rhea" id="RHEA-COMP:10685"/>
        <dbReference type="Rhea" id="RHEA-COMP:10686"/>
        <dbReference type="ChEBI" id="CHEBI:15378"/>
        <dbReference type="ChEBI" id="CHEBI:57692"/>
        <dbReference type="ChEBI" id="CHEBI:58307"/>
        <dbReference type="ChEBI" id="CHEBI:82815"/>
        <dbReference type="ChEBI" id="CHEBI:84994"/>
        <dbReference type="EC" id="1.3.99.41"/>
    </reaction>
    <physiologicalReaction direction="left-to-right" evidence="6">
        <dbReference type="Rhea" id="RHEA:52613"/>
    </physiologicalReaction>
</comment>
<comment type="similarity">
    <text evidence="2 10">Belongs to the acyl-CoA dehydrogenase family.</text>
</comment>
<keyword evidence="5 10" id="KW-0560">Oxidoreductase</keyword>
<dbReference type="RefSeq" id="WP_182298105.1">
    <property type="nucleotide sequence ID" value="NZ_CP059851.1"/>
</dbReference>
<dbReference type="GO" id="GO:0050660">
    <property type="term" value="F:flavin adenine dinucleotide binding"/>
    <property type="evidence" value="ECO:0007669"/>
    <property type="project" value="InterPro"/>
</dbReference>
<dbReference type="GO" id="GO:0016627">
    <property type="term" value="F:oxidoreductase activity, acting on the CH-CH group of donors"/>
    <property type="evidence" value="ECO:0007669"/>
    <property type="project" value="InterPro"/>
</dbReference>
<evidence type="ECO:0000256" key="3">
    <source>
        <dbReference type="ARBA" id="ARBA00022630"/>
    </source>
</evidence>
<evidence type="ECO:0000259" key="14">
    <source>
        <dbReference type="Pfam" id="PF12806"/>
    </source>
</evidence>
<comment type="cofactor">
    <cofactor evidence="1 10">
        <name>FAD</name>
        <dbReference type="ChEBI" id="CHEBI:57692"/>
    </cofactor>
</comment>
<dbReference type="Gene3D" id="1.20.140.10">
    <property type="entry name" value="Butyryl-CoA Dehydrogenase, subunit A, domain 3"/>
    <property type="match status" value="1"/>
</dbReference>
<dbReference type="Gene3D" id="2.40.110.10">
    <property type="entry name" value="Butyryl-CoA Dehydrogenase, subunit A, domain 2"/>
    <property type="match status" value="1"/>
</dbReference>
<feature type="domain" description="Acyl-CoA dehydrogenase/oxidase C-terminal" evidence="11">
    <location>
        <begin position="284"/>
        <end position="452"/>
    </location>
</feature>
<name>A0A7G5ILL5_9SPHN</name>
<dbReference type="Gene3D" id="1.10.540.10">
    <property type="entry name" value="Acyl-CoA dehydrogenase/oxidase, N-terminal domain"/>
    <property type="match status" value="1"/>
</dbReference>
<feature type="domain" description="Acyl-CoA dehydrogenase/oxidase N-terminal" evidence="13">
    <location>
        <begin position="81"/>
        <end position="159"/>
    </location>
</feature>
<keyword evidence="16" id="KW-1185">Reference proteome</keyword>
<evidence type="ECO:0000259" key="11">
    <source>
        <dbReference type="Pfam" id="PF00441"/>
    </source>
</evidence>
<dbReference type="SUPFAM" id="SSF47203">
    <property type="entry name" value="Acyl-CoA dehydrogenase C-terminal domain-like"/>
    <property type="match status" value="1"/>
</dbReference>
<evidence type="ECO:0000256" key="7">
    <source>
        <dbReference type="ARBA" id="ARBA00058683"/>
    </source>
</evidence>
<dbReference type="Pfam" id="PF12806">
    <property type="entry name" value="Acyl-CoA_dh_C"/>
    <property type="match status" value="1"/>
</dbReference>
<dbReference type="AlphaFoldDB" id="A0A7G5ILL5"/>
<evidence type="ECO:0000256" key="9">
    <source>
        <dbReference type="ARBA" id="ARBA00069043"/>
    </source>
</evidence>
<feature type="domain" description="Acyl-CoA oxidase/dehydrogenase middle" evidence="12">
    <location>
        <begin position="164"/>
        <end position="272"/>
    </location>
</feature>
<proteinExistence type="inferred from homology"/>
<dbReference type="KEGG" id="sand:H3309_07330"/>
<evidence type="ECO:0000313" key="15">
    <source>
        <dbReference type="EMBL" id="QMW24257.1"/>
    </source>
</evidence>
<accession>A0A7G5ILL5</accession>
<dbReference type="Pfam" id="PF00441">
    <property type="entry name" value="Acyl-CoA_dh_1"/>
    <property type="match status" value="1"/>
</dbReference>
<dbReference type="InterPro" id="IPR025878">
    <property type="entry name" value="Acyl-CoA_dh-like_C_dom"/>
</dbReference>
<dbReference type="InterPro" id="IPR052166">
    <property type="entry name" value="Diverse_Acyl-CoA_DH"/>
</dbReference>
<evidence type="ECO:0000256" key="5">
    <source>
        <dbReference type="ARBA" id="ARBA00023002"/>
    </source>
</evidence>
<evidence type="ECO:0000256" key="6">
    <source>
        <dbReference type="ARBA" id="ARBA00051388"/>
    </source>
</evidence>
<dbReference type="InterPro" id="IPR013786">
    <property type="entry name" value="AcylCoA_DH/ox_N"/>
</dbReference>
<organism evidence="15 16">
    <name type="scientific">Sandaracinobacteroides saxicola</name>
    <dbReference type="NCBI Taxonomy" id="2759707"/>
    <lineage>
        <taxon>Bacteria</taxon>
        <taxon>Pseudomonadati</taxon>
        <taxon>Pseudomonadota</taxon>
        <taxon>Alphaproteobacteria</taxon>
        <taxon>Sphingomonadales</taxon>
        <taxon>Sphingosinicellaceae</taxon>
        <taxon>Sandaracinobacteroides</taxon>
    </lineage>
</organism>
<dbReference type="PANTHER" id="PTHR42803:SF1">
    <property type="entry name" value="BROAD-SPECIFICITY LINEAR ACYL-COA DEHYDROGENASE FADE5"/>
    <property type="match status" value="1"/>
</dbReference>
<keyword evidence="3 10" id="KW-0285">Flavoprotein</keyword>
<evidence type="ECO:0000256" key="1">
    <source>
        <dbReference type="ARBA" id="ARBA00001974"/>
    </source>
</evidence>
<dbReference type="Proteomes" id="UP000515292">
    <property type="component" value="Chromosome"/>
</dbReference>
<evidence type="ECO:0000256" key="8">
    <source>
        <dbReference type="ARBA" id="ARBA00066694"/>
    </source>
</evidence>
<dbReference type="InterPro" id="IPR009100">
    <property type="entry name" value="AcylCoA_DH/oxidase_NM_dom_sf"/>
</dbReference>
<dbReference type="Pfam" id="PF02771">
    <property type="entry name" value="Acyl-CoA_dh_N"/>
    <property type="match status" value="1"/>
</dbReference>
<sequence>MPASYKAPLKDTLFVMKHLVGLERHANLPGFAEATPDLVQQILEEGAKFAEGVVHPTNQIGDQQGCTRHADGSVTTPDGFKEAYKALVEAGWMTLSADPQWGGQGLPAVVGTAFIEYLTSANQAFSMYPGLTHGAAAAIEVAGSEAQKAMYLPKMTSGEWTGTMNLTEPHCGTDLGLLRTRAVPNGDGSYAITGTKIFISSGEHDLADNIIHLVLAKTPDAPDTVKGISLFIVPKYLVNEDGSLGARNRLQCGSLEHKMGIRANATCVMNYDGATGWLVGEEMKGLKAMFIMMNIARLGVGQQGLAQSEIAYQNAVAYAKERIQGRALTGPANPAAKADSIMVHPDVRRMLLDAKAFNEGARALTLWGTMQADLVHKAATEEERQAADDIISLLTPVIKAHLTDKGYAHATNCQQVFGGHGYVEEWGMSQFVRDARINMIYEGANGVQAMDLVGRKLAQNGGRGMRAFLALVAGVIADAMQDERTVDMGAALEATVNELQGSTLWLMQNALANPNHAGAGATAYLDLMALVVFGMLWLQMAKAAHEELDAGAGDAGWYRAKLLTAKHYFERALPEAPALAAKIRAGSDTLMAMPVDAF</sequence>
<dbReference type="PANTHER" id="PTHR42803">
    <property type="entry name" value="ACYL-COA DEHYDROGENASE"/>
    <property type="match status" value="1"/>
</dbReference>
<gene>
    <name evidence="15" type="ORF">H3309_07330</name>
</gene>
<reference evidence="15 16" key="1">
    <citation type="submission" date="2020-07" db="EMBL/GenBank/DDBJ databases">
        <title>Complete genome sequence for Sandaracinobacter sp. M6.</title>
        <authorList>
            <person name="Tang Y."/>
            <person name="Liu Q."/>
            <person name="Guo Z."/>
            <person name="Lei P."/>
            <person name="Huang B."/>
        </authorList>
    </citation>
    <scope>NUCLEOTIDE SEQUENCE [LARGE SCALE GENOMIC DNA]</scope>
    <source>
        <strain evidence="15 16">M6</strain>
    </source>
</reference>
<dbReference type="InterPro" id="IPR036250">
    <property type="entry name" value="AcylCo_DH-like_C"/>
</dbReference>
<dbReference type="EMBL" id="CP059851">
    <property type="protein sequence ID" value="QMW24257.1"/>
    <property type="molecule type" value="Genomic_DNA"/>
</dbReference>
<dbReference type="InterPro" id="IPR009075">
    <property type="entry name" value="AcylCo_DH/oxidase_C"/>
</dbReference>
<dbReference type="InterPro" id="IPR006091">
    <property type="entry name" value="Acyl-CoA_Oxase/DH_mid-dom"/>
</dbReference>
<evidence type="ECO:0000313" key="16">
    <source>
        <dbReference type="Proteomes" id="UP000515292"/>
    </source>
</evidence>
<evidence type="ECO:0000256" key="10">
    <source>
        <dbReference type="RuleBase" id="RU362125"/>
    </source>
</evidence>
<comment type="function">
    <text evidence="7">Involved in the assimilation of dimethylsulphoniopropionate (DMSP), an important compound in the fixation of carbon in marine phytoplankton, by mediating the conversion of 3-(methylthio)propanoyl-CoA (MMPA-CoA) to 3-(methylthio)acryloyl-CoA (MTA-CoA).</text>
</comment>
<evidence type="ECO:0000256" key="4">
    <source>
        <dbReference type="ARBA" id="ARBA00022827"/>
    </source>
</evidence>
<dbReference type="EC" id="1.3.99.41" evidence="8"/>
<evidence type="ECO:0000259" key="13">
    <source>
        <dbReference type="Pfam" id="PF02771"/>
    </source>
</evidence>
<dbReference type="InterPro" id="IPR046373">
    <property type="entry name" value="Acyl-CoA_Oxase/DH_mid-dom_sf"/>
</dbReference>
<dbReference type="Pfam" id="PF02770">
    <property type="entry name" value="Acyl-CoA_dh_M"/>
    <property type="match status" value="1"/>
</dbReference>
<protein>
    <recommendedName>
        <fullName evidence="9">3-methylmercaptopropionyl-CoA dehydrogenase</fullName>
        <ecNumber evidence="8">1.3.99.41</ecNumber>
    </recommendedName>
</protein>
<dbReference type="FunFam" id="2.40.110.10:FF:000031">
    <property type="entry name" value="Acyl-CoA dehydrogenase, putative"/>
    <property type="match status" value="1"/>
</dbReference>
<dbReference type="InterPro" id="IPR037069">
    <property type="entry name" value="AcylCoA_DH/ox_N_sf"/>
</dbReference>
<feature type="domain" description="Acetyl-CoA dehydrogenase-like C-terminal" evidence="14">
    <location>
        <begin position="476"/>
        <end position="594"/>
    </location>
</feature>
<evidence type="ECO:0000256" key="2">
    <source>
        <dbReference type="ARBA" id="ARBA00009347"/>
    </source>
</evidence>